<evidence type="ECO:0000313" key="1">
    <source>
        <dbReference type="EMBL" id="CAK5007716.1"/>
    </source>
</evidence>
<reference evidence="1" key="1">
    <citation type="submission" date="2023-11" db="EMBL/GenBank/DDBJ databases">
        <authorList>
            <person name="Poullet M."/>
        </authorList>
    </citation>
    <scope>NUCLEOTIDE SEQUENCE</scope>
    <source>
        <strain evidence="1">E1834</strain>
    </source>
</reference>
<organism evidence="1 2">
    <name type="scientific">Meloidogyne enterolobii</name>
    <name type="common">Root-knot nematode worm</name>
    <name type="synonym">Meloidogyne mayaguensis</name>
    <dbReference type="NCBI Taxonomy" id="390850"/>
    <lineage>
        <taxon>Eukaryota</taxon>
        <taxon>Metazoa</taxon>
        <taxon>Ecdysozoa</taxon>
        <taxon>Nematoda</taxon>
        <taxon>Chromadorea</taxon>
        <taxon>Rhabditida</taxon>
        <taxon>Tylenchina</taxon>
        <taxon>Tylenchomorpha</taxon>
        <taxon>Tylenchoidea</taxon>
        <taxon>Meloidogynidae</taxon>
        <taxon>Meloidogyninae</taxon>
        <taxon>Meloidogyne</taxon>
    </lineage>
</organism>
<accession>A0ACB0XLJ3</accession>
<proteinExistence type="predicted"/>
<sequence>MTSQNINNKRPYSYSNFSPPDQTSGKKKLLIDSINAIPPIGELPQLDNSIPDFAKTIIQQNYSLITHLTSLLKIATSLLQDTQTPTEIFEEKERQRSLVLINLPEQPTTTPPFERAVADTKAVQGLLHQLGVESYPSSIYRMGVFKNPAEKGHKPRPIKILMPSSQHQRHCLSAWKRERIKICKDELSNIFLRPSLTLQQRQFEYEQRVARRKEREKANMDGIEVINTHNKNF</sequence>
<dbReference type="EMBL" id="CAVMJV010000001">
    <property type="protein sequence ID" value="CAK5007716.1"/>
    <property type="molecule type" value="Genomic_DNA"/>
</dbReference>
<gene>
    <name evidence="1" type="ORF">MENTE1834_LOCUS858</name>
</gene>
<keyword evidence="2" id="KW-1185">Reference proteome</keyword>
<evidence type="ECO:0000313" key="2">
    <source>
        <dbReference type="Proteomes" id="UP001497535"/>
    </source>
</evidence>
<dbReference type="Proteomes" id="UP001497535">
    <property type="component" value="Unassembled WGS sequence"/>
</dbReference>
<comment type="caution">
    <text evidence="1">The sequence shown here is derived from an EMBL/GenBank/DDBJ whole genome shotgun (WGS) entry which is preliminary data.</text>
</comment>
<protein>
    <submittedName>
        <fullName evidence="1">Uncharacterized protein</fullName>
    </submittedName>
</protein>
<name>A0ACB0XLJ3_MELEN</name>